<organism evidence="1 2">
    <name type="scientific">Delftia lacustris</name>
    <dbReference type="NCBI Taxonomy" id="558537"/>
    <lineage>
        <taxon>Bacteria</taxon>
        <taxon>Pseudomonadati</taxon>
        <taxon>Pseudomonadota</taxon>
        <taxon>Betaproteobacteria</taxon>
        <taxon>Burkholderiales</taxon>
        <taxon>Comamonadaceae</taxon>
        <taxon>Delftia</taxon>
    </lineage>
</organism>
<protein>
    <submittedName>
        <fullName evidence="1">Uncharacterized protein</fullName>
    </submittedName>
</protein>
<dbReference type="Proteomes" id="UP000183417">
    <property type="component" value="Unassembled WGS sequence"/>
</dbReference>
<dbReference type="EMBL" id="FNPE01000021">
    <property type="protein sequence ID" value="SDZ38346.1"/>
    <property type="molecule type" value="Genomic_DNA"/>
</dbReference>
<reference evidence="1 2" key="1">
    <citation type="submission" date="2016-10" db="EMBL/GenBank/DDBJ databases">
        <authorList>
            <person name="de Groot N.N."/>
        </authorList>
    </citation>
    <scope>NUCLEOTIDE SEQUENCE [LARGE SCALE GENOMIC DNA]</scope>
    <source>
        <strain evidence="1 2">LMG 24775</strain>
    </source>
</reference>
<name>A0A1H3SK24_9BURK</name>
<gene>
    <name evidence="1" type="ORF">SAMN05421547_12118</name>
</gene>
<dbReference type="GeneID" id="94693758"/>
<proteinExistence type="predicted"/>
<dbReference type="RefSeq" id="WP_074923271.1">
    <property type="nucleotide sequence ID" value="NZ_CP141274.1"/>
</dbReference>
<evidence type="ECO:0000313" key="2">
    <source>
        <dbReference type="Proteomes" id="UP000183417"/>
    </source>
</evidence>
<evidence type="ECO:0000313" key="1">
    <source>
        <dbReference type="EMBL" id="SDZ38346.1"/>
    </source>
</evidence>
<accession>A0A1H3SK24</accession>
<sequence>MPHHYAQLTPAGVAFAITETHAELNAPDLLPLPRYDTSVLGRRWTGTHWEDVAQALPEDRAASNESAPRHITPHALRRRFTVVERTALEWAVVDRAEAGEADRLNAATLRSLLKDIEQARQLDLDDPELADSLRRFEAFGLIAAGRAQEILDGPVQAHEQP</sequence>
<dbReference type="AlphaFoldDB" id="A0A1H3SK24"/>